<dbReference type="InterPro" id="IPR017871">
    <property type="entry name" value="ABC_transporter-like_CS"/>
</dbReference>
<keyword evidence="7 10" id="KW-0067">ATP-binding</keyword>
<dbReference type="InterPro" id="IPR050107">
    <property type="entry name" value="ABC_carbohydrate_import_ATPase"/>
</dbReference>
<keyword evidence="3 10" id="KW-1003">Cell membrane</keyword>
<evidence type="ECO:0000256" key="7">
    <source>
        <dbReference type="ARBA" id="ARBA00022840"/>
    </source>
</evidence>
<dbReference type="GO" id="GO:0016887">
    <property type="term" value="F:ATP hydrolysis activity"/>
    <property type="evidence" value="ECO:0007669"/>
    <property type="project" value="InterPro"/>
</dbReference>
<dbReference type="PROSITE" id="PS50893">
    <property type="entry name" value="ABC_TRANSPORTER_2"/>
    <property type="match status" value="2"/>
</dbReference>
<feature type="domain" description="ABC transporter" evidence="11">
    <location>
        <begin position="254"/>
        <end position="502"/>
    </location>
</feature>
<evidence type="ECO:0000256" key="3">
    <source>
        <dbReference type="ARBA" id="ARBA00022475"/>
    </source>
</evidence>
<sequence length="511" mass="57030">MQMEEYRLKIANMSKSFPGVKALDNIKLAVKPGSVHALIGENGAGKSTLMKCLFGLYHPDSGTIEIDGRVMDIKDPNDALKNGISMIHQELNPVPYRNVVDNIWAGRFQTKGIVVDENQMMEKTRNLLRDLDFDIDVTTFAKNLSVSQMQAIEIAKAVSYNAKIIIMDEPTSSLTVAETQHLFKIIDKLRKEGRSIIYISHKLEEIFEIADEITVMRDGQYIGTWDIKDITIDQLIGQMVGRKMNERFPLCEDARTDEVMLQVKNFTSADPRSFKNVSFDLHKGEILGIGGLVGAQRTELIEAIFGLRRIVSGELTVNGKTVVNHSPQDAIRNGFALLTEERRATGIIPMLSVWDNALTVAYKKLTGNVFGYIHTKKLFPSVDKVCTDLDVRMAGTKTLIKNLSGGNQQKVLIGRWLLANCDVIMLDEPTRGVDVGAKYEIYRIMQDLVKKGKAIIMVSSEMPELLGMSDRIMIMCAGKQTGILGKTEATQVEVMKYATQFEDKTKEGVSV</sequence>
<dbReference type="PANTHER" id="PTHR43790">
    <property type="entry name" value="CARBOHYDRATE TRANSPORT ATP-BINDING PROTEIN MG119-RELATED"/>
    <property type="match status" value="1"/>
</dbReference>
<dbReference type="Gene3D" id="3.40.50.300">
    <property type="entry name" value="P-loop containing nucleotide triphosphate hydrolases"/>
    <property type="match status" value="2"/>
</dbReference>
<organism evidence="12 13">
    <name type="scientific">Enterocloster bolteae (strain ATCC BAA-613 / DSM 15670 / CCUG 46953 / JCM 12243 / WAL 16351)</name>
    <name type="common">Clostridium bolteae</name>
    <dbReference type="NCBI Taxonomy" id="411902"/>
    <lineage>
        <taxon>Bacteria</taxon>
        <taxon>Bacillati</taxon>
        <taxon>Bacillota</taxon>
        <taxon>Clostridia</taxon>
        <taxon>Lachnospirales</taxon>
        <taxon>Lachnospiraceae</taxon>
        <taxon>Enterocloster</taxon>
    </lineage>
</organism>
<dbReference type="SUPFAM" id="SSF52540">
    <property type="entry name" value="P-loop containing nucleoside triphosphate hydrolases"/>
    <property type="match status" value="2"/>
</dbReference>
<dbReference type="EMBL" id="ABCC02000027">
    <property type="protein sequence ID" value="EDP16804.1"/>
    <property type="molecule type" value="Genomic_DNA"/>
</dbReference>
<dbReference type="GO" id="GO:0005524">
    <property type="term" value="F:ATP binding"/>
    <property type="evidence" value="ECO:0007669"/>
    <property type="project" value="UniProtKB-UniRule"/>
</dbReference>
<evidence type="ECO:0000256" key="1">
    <source>
        <dbReference type="ARBA" id="ARBA00004202"/>
    </source>
</evidence>
<keyword evidence="2 10" id="KW-0813">Transport</keyword>
<feature type="domain" description="ABC transporter" evidence="11">
    <location>
        <begin position="8"/>
        <end position="243"/>
    </location>
</feature>
<dbReference type="PaxDb" id="411902-CLOBOL_02949"/>
<evidence type="ECO:0000256" key="6">
    <source>
        <dbReference type="ARBA" id="ARBA00022741"/>
    </source>
</evidence>
<gene>
    <name evidence="12" type="ORF">CLOBOL_02949</name>
</gene>
<dbReference type="CDD" id="cd03215">
    <property type="entry name" value="ABC_Carb_Monos_II"/>
    <property type="match status" value="1"/>
</dbReference>
<keyword evidence="4 10" id="KW-0762">Sugar transport</keyword>
<dbReference type="Proteomes" id="UP000005396">
    <property type="component" value="Unassembled WGS sequence"/>
</dbReference>
<evidence type="ECO:0000256" key="8">
    <source>
        <dbReference type="ARBA" id="ARBA00022967"/>
    </source>
</evidence>
<dbReference type="PROSITE" id="PS00211">
    <property type="entry name" value="ABC_TRANSPORTER_1"/>
    <property type="match status" value="1"/>
</dbReference>
<dbReference type="FunFam" id="3.40.50.300:FF:000127">
    <property type="entry name" value="Ribose import ATP-binding protein RbsA"/>
    <property type="match status" value="1"/>
</dbReference>
<accession>A8RR88</accession>
<evidence type="ECO:0000313" key="13">
    <source>
        <dbReference type="Proteomes" id="UP000005396"/>
    </source>
</evidence>
<reference evidence="12 13" key="2">
    <citation type="submission" date="2007-09" db="EMBL/GenBank/DDBJ databases">
        <title>Draft genome sequence of Clostridium bolteae (ATCC BAA-613).</title>
        <authorList>
            <person name="Sudarsanam P."/>
            <person name="Ley R."/>
            <person name="Guruge J."/>
            <person name="Turnbaugh P.J."/>
            <person name="Mahowald M."/>
            <person name="Liep D."/>
            <person name="Gordon J."/>
        </authorList>
    </citation>
    <scope>NUCLEOTIDE SEQUENCE [LARGE SCALE GENOMIC DNA]</scope>
    <source>
        <strain evidence="13">ATCC BAA-613 / DSM 15670 / CCUG 46953 / JCM 12243 / WAL 16351</strain>
    </source>
</reference>
<dbReference type="SMART" id="SM00382">
    <property type="entry name" value="AAA"/>
    <property type="match status" value="2"/>
</dbReference>
<evidence type="ECO:0000259" key="11">
    <source>
        <dbReference type="PROSITE" id="PS50893"/>
    </source>
</evidence>
<dbReference type="InterPro" id="IPR003439">
    <property type="entry name" value="ABC_transporter-like_ATP-bd"/>
</dbReference>
<dbReference type="InterPro" id="IPR027417">
    <property type="entry name" value="P-loop_NTPase"/>
</dbReference>
<comment type="catalytic activity">
    <reaction evidence="10">
        <text>D-galactose(out) + ATP + H2O = D-galactose(in) + ADP + phosphate + H(+)</text>
        <dbReference type="Rhea" id="RHEA:60156"/>
        <dbReference type="ChEBI" id="CHEBI:4139"/>
        <dbReference type="ChEBI" id="CHEBI:15377"/>
        <dbReference type="ChEBI" id="CHEBI:15378"/>
        <dbReference type="ChEBI" id="CHEBI:30616"/>
        <dbReference type="ChEBI" id="CHEBI:43474"/>
        <dbReference type="ChEBI" id="CHEBI:456216"/>
        <dbReference type="EC" id="7.5.2.11"/>
    </reaction>
</comment>
<dbReference type="CDD" id="cd03216">
    <property type="entry name" value="ABC_Carb_Monos_I"/>
    <property type="match status" value="1"/>
</dbReference>
<comment type="similarity">
    <text evidence="10">Belongs to the ABC transporter superfamily.</text>
</comment>
<keyword evidence="9 10" id="KW-0472">Membrane</keyword>
<evidence type="ECO:0000256" key="5">
    <source>
        <dbReference type="ARBA" id="ARBA00022737"/>
    </source>
</evidence>
<comment type="caution">
    <text evidence="12">The sequence shown here is derived from an EMBL/GenBank/DDBJ whole genome shotgun (WGS) entry which is preliminary data.</text>
</comment>
<evidence type="ECO:0000256" key="2">
    <source>
        <dbReference type="ARBA" id="ARBA00022448"/>
    </source>
</evidence>
<evidence type="ECO:0000256" key="4">
    <source>
        <dbReference type="ARBA" id="ARBA00022597"/>
    </source>
</evidence>
<dbReference type="GO" id="GO:0043211">
    <property type="term" value="F:ABC-type carbohydrate transporter activity"/>
    <property type="evidence" value="ECO:0007669"/>
    <property type="project" value="UniProtKB-UniRule"/>
</dbReference>
<keyword evidence="5" id="KW-0677">Repeat</keyword>
<dbReference type="HOGENOM" id="CLU_000604_92_3_9"/>
<reference evidence="12 13" key="1">
    <citation type="submission" date="2007-08" db="EMBL/GenBank/DDBJ databases">
        <authorList>
            <person name="Fulton L."/>
            <person name="Clifton S."/>
            <person name="Fulton B."/>
            <person name="Xu J."/>
            <person name="Minx P."/>
            <person name="Pepin K.H."/>
            <person name="Johnson M."/>
            <person name="Thiruvilangam P."/>
            <person name="Bhonagiri V."/>
            <person name="Nash W.E."/>
            <person name="Mardis E.R."/>
            <person name="Wilson R.K."/>
        </authorList>
    </citation>
    <scope>NUCLEOTIDE SEQUENCE [LARGE SCALE GENOMIC DNA]</scope>
    <source>
        <strain evidence="13">ATCC BAA-613 / DSM 15670 / CCUG 46953 / JCM 12243 / WAL 16351</strain>
    </source>
</reference>
<comment type="function">
    <text evidence="10">Part of an ABC transporter complex involved in carbohydrate import. Could be involved in ribose, galactose and/or methyl galactoside import. Responsible for energy coupling to the transport system.</text>
</comment>
<keyword evidence="8 10" id="KW-1278">Translocase</keyword>
<dbReference type="eggNOG" id="COG1129">
    <property type="taxonomic scope" value="Bacteria"/>
</dbReference>
<proteinExistence type="inferred from homology"/>
<comment type="subcellular location">
    <subcellularLocation>
        <location evidence="1 10">Cell membrane</location>
        <topology evidence="1 10">Peripheral membrane protein</topology>
    </subcellularLocation>
</comment>
<dbReference type="PANTHER" id="PTHR43790:SF7">
    <property type="entry name" value="GALACTOSE_METHYL GALACTOSIDE IMPORT ATP-BINDING PROTEIN MGLA"/>
    <property type="match status" value="1"/>
</dbReference>
<keyword evidence="6 10" id="KW-0547">Nucleotide-binding</keyword>
<protein>
    <recommendedName>
        <fullName evidence="10">Ribose/galactose/methyl galactoside import ATP-binding protein</fullName>
        <ecNumber evidence="10">7.5.2.11</ecNumber>
    </recommendedName>
</protein>
<evidence type="ECO:0000256" key="10">
    <source>
        <dbReference type="RuleBase" id="RU367029"/>
    </source>
</evidence>
<evidence type="ECO:0000256" key="9">
    <source>
        <dbReference type="ARBA" id="ARBA00023136"/>
    </source>
</evidence>
<dbReference type="Pfam" id="PF00005">
    <property type="entry name" value="ABC_tran"/>
    <property type="match status" value="2"/>
</dbReference>
<dbReference type="EC" id="7.5.2.11" evidence="10"/>
<dbReference type="InterPro" id="IPR003593">
    <property type="entry name" value="AAA+_ATPase"/>
</dbReference>
<name>A8RR88_ENTBW</name>
<dbReference type="GO" id="GO:0005886">
    <property type="term" value="C:plasma membrane"/>
    <property type="evidence" value="ECO:0007669"/>
    <property type="project" value="UniProtKB-SubCell"/>
</dbReference>
<evidence type="ECO:0000313" key="12">
    <source>
        <dbReference type="EMBL" id="EDP16804.1"/>
    </source>
</evidence>
<dbReference type="AlphaFoldDB" id="A8RR88"/>